<evidence type="ECO:0000313" key="1">
    <source>
        <dbReference type="EMBL" id="TYH19732.1"/>
    </source>
</evidence>
<dbReference type="EMBL" id="CM017692">
    <property type="protein sequence ID" value="TYH19732.1"/>
    <property type="molecule type" value="Genomic_DNA"/>
</dbReference>
<accession>A0A5D2GP70</accession>
<dbReference type="Proteomes" id="UP000323506">
    <property type="component" value="Chromosome A05"/>
</dbReference>
<protein>
    <submittedName>
        <fullName evidence="1">Uncharacterized protein</fullName>
    </submittedName>
</protein>
<name>A0A5D2GP70_GOSDA</name>
<proteinExistence type="predicted"/>
<keyword evidence="2" id="KW-1185">Reference proteome</keyword>
<evidence type="ECO:0000313" key="2">
    <source>
        <dbReference type="Proteomes" id="UP000323506"/>
    </source>
</evidence>
<reference evidence="1 2" key="1">
    <citation type="submission" date="2019-06" db="EMBL/GenBank/DDBJ databases">
        <title>WGS assembly of Gossypium darwinii.</title>
        <authorList>
            <person name="Chen Z.J."/>
            <person name="Sreedasyam A."/>
            <person name="Ando A."/>
            <person name="Song Q."/>
            <person name="De L."/>
            <person name="Hulse-Kemp A."/>
            <person name="Ding M."/>
            <person name="Ye W."/>
            <person name="Kirkbride R."/>
            <person name="Jenkins J."/>
            <person name="Plott C."/>
            <person name="Lovell J."/>
            <person name="Lin Y.-M."/>
            <person name="Vaughn R."/>
            <person name="Liu B."/>
            <person name="Li W."/>
            <person name="Simpson S."/>
            <person name="Scheffler B."/>
            <person name="Saski C."/>
            <person name="Grover C."/>
            <person name="Hu G."/>
            <person name="Conover J."/>
            <person name="Carlson J."/>
            <person name="Shu S."/>
            <person name="Boston L."/>
            <person name="Williams M."/>
            <person name="Peterson D."/>
            <person name="Mcgee K."/>
            <person name="Jones D."/>
            <person name="Wendel J."/>
            <person name="Stelly D."/>
            <person name="Grimwood J."/>
            <person name="Schmutz J."/>
        </authorList>
    </citation>
    <scope>NUCLEOTIDE SEQUENCE [LARGE SCALE GENOMIC DNA]</scope>
    <source>
        <strain evidence="1">1808015.09</strain>
    </source>
</reference>
<gene>
    <name evidence="1" type="ORF">ES288_A05G375700v1</name>
</gene>
<sequence>MTLSPLKQNQNKEPKLPISLPFSRTKKKTLQLPFFLHIQPTVIMQRPNLAPFDLESESFARPNLNPHLSFDYHEVCMAWRSYSWA</sequence>
<dbReference type="AlphaFoldDB" id="A0A5D2GP70"/>
<organism evidence="1 2">
    <name type="scientific">Gossypium darwinii</name>
    <name type="common">Darwin's cotton</name>
    <name type="synonym">Gossypium barbadense var. darwinii</name>
    <dbReference type="NCBI Taxonomy" id="34276"/>
    <lineage>
        <taxon>Eukaryota</taxon>
        <taxon>Viridiplantae</taxon>
        <taxon>Streptophyta</taxon>
        <taxon>Embryophyta</taxon>
        <taxon>Tracheophyta</taxon>
        <taxon>Spermatophyta</taxon>
        <taxon>Magnoliopsida</taxon>
        <taxon>eudicotyledons</taxon>
        <taxon>Gunneridae</taxon>
        <taxon>Pentapetalae</taxon>
        <taxon>rosids</taxon>
        <taxon>malvids</taxon>
        <taxon>Malvales</taxon>
        <taxon>Malvaceae</taxon>
        <taxon>Malvoideae</taxon>
        <taxon>Gossypium</taxon>
    </lineage>
</organism>